<dbReference type="SUPFAM" id="SSF109604">
    <property type="entry name" value="HD-domain/PDEase-like"/>
    <property type="match status" value="1"/>
</dbReference>
<dbReference type="InterPro" id="IPR045509">
    <property type="entry name" value="HD_assoc_2"/>
</dbReference>
<reference evidence="2 3" key="1">
    <citation type="submission" date="2019-03" db="EMBL/GenBank/DDBJ databases">
        <title>Genomic Encyclopedia of Type Strains, Phase IV (KMG-IV): sequencing the most valuable type-strain genomes for metagenomic binning, comparative biology and taxonomic classification.</title>
        <authorList>
            <person name="Goeker M."/>
        </authorList>
    </citation>
    <scope>NUCLEOTIDE SEQUENCE [LARGE SCALE GENOMIC DNA]</scope>
    <source>
        <strain evidence="2 3">DSM 29481</strain>
    </source>
</reference>
<dbReference type="Gene3D" id="1.10.3210.10">
    <property type="entry name" value="Hypothetical protein af1432"/>
    <property type="match status" value="1"/>
</dbReference>
<feature type="domain" description="HD" evidence="1">
    <location>
        <begin position="57"/>
        <end position="174"/>
    </location>
</feature>
<evidence type="ECO:0000313" key="3">
    <source>
        <dbReference type="Proteomes" id="UP000295773"/>
    </source>
</evidence>
<keyword evidence="3" id="KW-1185">Reference proteome</keyword>
<dbReference type="PANTHER" id="PTHR11373:SF4">
    <property type="entry name" value="DEOXYNUCLEOSIDE TRIPHOSPHATE TRIPHOSPHOHYDROLASE SAMHD1"/>
    <property type="match status" value="1"/>
</dbReference>
<evidence type="ECO:0000259" key="1">
    <source>
        <dbReference type="PROSITE" id="PS51831"/>
    </source>
</evidence>
<name>A0A4R3T5E0_9FIRM</name>
<dbReference type="GO" id="GO:0008832">
    <property type="term" value="F:dGTPase activity"/>
    <property type="evidence" value="ECO:0007669"/>
    <property type="project" value="TreeGrafter"/>
</dbReference>
<dbReference type="InterPro" id="IPR003607">
    <property type="entry name" value="HD/PDEase_dom"/>
</dbReference>
<dbReference type="EMBL" id="SMBP01000020">
    <property type="protein sequence ID" value="TCU56249.1"/>
    <property type="molecule type" value="Genomic_DNA"/>
</dbReference>
<organism evidence="2 3">
    <name type="scientific">Longicatena caecimuris</name>
    <dbReference type="NCBI Taxonomy" id="1796635"/>
    <lineage>
        <taxon>Bacteria</taxon>
        <taxon>Bacillati</taxon>
        <taxon>Bacillota</taxon>
        <taxon>Erysipelotrichia</taxon>
        <taxon>Erysipelotrichales</taxon>
        <taxon>Erysipelotrichaceae</taxon>
        <taxon>Longicatena</taxon>
    </lineage>
</organism>
<dbReference type="PROSITE" id="PS51831">
    <property type="entry name" value="HD"/>
    <property type="match status" value="1"/>
</dbReference>
<dbReference type="AlphaFoldDB" id="A0A4R3T5E0"/>
<dbReference type="SMART" id="SM00471">
    <property type="entry name" value="HDc"/>
    <property type="match status" value="1"/>
</dbReference>
<dbReference type="PANTHER" id="PTHR11373">
    <property type="entry name" value="DEOXYNUCLEOSIDE TRIPHOSPHATE TRIPHOSPHOHYDROLASE"/>
    <property type="match status" value="1"/>
</dbReference>
<comment type="caution">
    <text evidence="2">The sequence shown here is derived from an EMBL/GenBank/DDBJ whole genome shotgun (WGS) entry which is preliminary data.</text>
</comment>
<evidence type="ECO:0000313" key="2">
    <source>
        <dbReference type="EMBL" id="TCU56249.1"/>
    </source>
</evidence>
<protein>
    <recommendedName>
        <fullName evidence="1">HD domain-containing protein</fullName>
    </recommendedName>
</protein>
<gene>
    <name evidence="2" type="ORF">EDD61_12048</name>
</gene>
<dbReference type="RefSeq" id="WP_117547706.1">
    <property type="nucleotide sequence ID" value="NZ_JANKBG010000019.1"/>
</dbReference>
<dbReference type="Pfam" id="PF01966">
    <property type="entry name" value="HD"/>
    <property type="match status" value="1"/>
</dbReference>
<dbReference type="Proteomes" id="UP000295773">
    <property type="component" value="Unassembled WGS sequence"/>
</dbReference>
<dbReference type="GO" id="GO:0006203">
    <property type="term" value="P:dGTP catabolic process"/>
    <property type="evidence" value="ECO:0007669"/>
    <property type="project" value="TreeGrafter"/>
</dbReference>
<dbReference type="InterPro" id="IPR050135">
    <property type="entry name" value="dGTPase-like"/>
</dbReference>
<proteinExistence type="predicted"/>
<dbReference type="InterPro" id="IPR006674">
    <property type="entry name" value="HD_domain"/>
</dbReference>
<accession>A0A4R3T5E0</accession>
<dbReference type="CDD" id="cd00077">
    <property type="entry name" value="HDc"/>
    <property type="match status" value="1"/>
</dbReference>
<dbReference type="Pfam" id="PF19276">
    <property type="entry name" value="HD_assoc_2"/>
    <property type="match status" value="1"/>
</dbReference>
<sequence>MQKTSETKVLRDPVHGYIHVDLQVVWDCINAREMQRLRRIHQLGGDFQVYHTAEHSRFSHSLGVYEIVRRMVYEIDSIAESLSDYGKAVVMLAGLLHDIGHGPFSHAFEDISPLKHEEYTVKIILEDSEIHRILANCDPELPNDVASIIRYENPKECLNQIVSGQLDADRMDYLLRDAYFTGTSYGKFDLERILRTIRLKDERIVVKQSGIHSVEDYIMARYHMYWQVYLHPVARSYEALLSIMFQRMKDVAKKDPDVLREVSMFHPFLFKKEPDIEDLYQMDEPAAFYGFSRLLYCGDEILCDIAYRILNRKLFAYKTIESEKDYTAICDKVAAMGYDPTYYVYRDAVSQRPYSPYSIQDNPHNILVLQEDGSIKELSEASEIVKALTRADLKEEHKIYYPIEHLANEDVRIKTKTHKDYKESTIWQLSE</sequence>